<evidence type="ECO:0000313" key="5">
    <source>
        <dbReference type="Proteomes" id="UP000015101"/>
    </source>
</evidence>
<dbReference type="GeneID" id="20213007"/>
<dbReference type="KEGG" id="hro:HELRODRAFT_194412"/>
<dbReference type="SUPFAM" id="SSF52402">
    <property type="entry name" value="Adenine nucleotide alpha hydrolases-like"/>
    <property type="match status" value="1"/>
</dbReference>
<dbReference type="AlphaFoldDB" id="T1FW11"/>
<dbReference type="InterPro" id="IPR006015">
    <property type="entry name" value="Universal_stress_UspA"/>
</dbReference>
<name>T1FW11_HELRO</name>
<reference evidence="3 5" key="2">
    <citation type="journal article" date="2013" name="Nature">
        <title>Insights into bilaterian evolution from three spiralian genomes.</title>
        <authorList>
            <person name="Simakov O."/>
            <person name="Marletaz F."/>
            <person name="Cho S.J."/>
            <person name="Edsinger-Gonzales E."/>
            <person name="Havlak P."/>
            <person name="Hellsten U."/>
            <person name="Kuo D.H."/>
            <person name="Larsson T."/>
            <person name="Lv J."/>
            <person name="Arendt D."/>
            <person name="Savage R."/>
            <person name="Osoegawa K."/>
            <person name="de Jong P."/>
            <person name="Grimwood J."/>
            <person name="Chapman J.A."/>
            <person name="Shapiro H."/>
            <person name="Aerts A."/>
            <person name="Otillar R.P."/>
            <person name="Terry A.Y."/>
            <person name="Boore J.L."/>
            <person name="Grigoriev I.V."/>
            <person name="Lindberg D.R."/>
            <person name="Seaver E.C."/>
            <person name="Weisblat D.A."/>
            <person name="Putnam N.H."/>
            <person name="Rokhsar D.S."/>
        </authorList>
    </citation>
    <scope>NUCLEOTIDE SEQUENCE</scope>
</reference>
<feature type="region of interest" description="Disordered" evidence="1">
    <location>
        <begin position="1"/>
        <end position="20"/>
    </location>
</feature>
<dbReference type="PRINTS" id="PR01438">
    <property type="entry name" value="UNVRSLSTRESS"/>
</dbReference>
<dbReference type="EnsemblMetazoa" id="HelroT194412">
    <property type="protein sequence ID" value="HelroP194412"/>
    <property type="gene ID" value="HelroG194412"/>
</dbReference>
<accession>T1FW11</accession>
<keyword evidence="5" id="KW-1185">Reference proteome</keyword>
<dbReference type="HOGENOM" id="CLU_049301_9_2_1"/>
<dbReference type="Gene3D" id="3.40.50.620">
    <property type="entry name" value="HUPs"/>
    <property type="match status" value="1"/>
</dbReference>
<dbReference type="InParanoid" id="T1FW11"/>
<dbReference type="CTD" id="20213007"/>
<dbReference type="PANTHER" id="PTHR46989:SF3">
    <property type="entry name" value="USPA DOMAIN-CONTAINING PROTEIN"/>
    <property type="match status" value="1"/>
</dbReference>
<dbReference type="EMBL" id="KB097673">
    <property type="protein sequence ID" value="ESN92022.1"/>
    <property type="molecule type" value="Genomic_DNA"/>
</dbReference>
<dbReference type="InterPro" id="IPR014729">
    <property type="entry name" value="Rossmann-like_a/b/a_fold"/>
</dbReference>
<dbReference type="EMBL" id="AMQM01007815">
    <property type="status" value="NOT_ANNOTATED_CDS"/>
    <property type="molecule type" value="Genomic_DNA"/>
</dbReference>
<proteinExistence type="predicted"/>
<reference evidence="5" key="1">
    <citation type="submission" date="2012-12" db="EMBL/GenBank/DDBJ databases">
        <authorList>
            <person name="Hellsten U."/>
            <person name="Grimwood J."/>
            <person name="Chapman J.A."/>
            <person name="Shapiro H."/>
            <person name="Aerts A."/>
            <person name="Otillar R.P."/>
            <person name="Terry A.Y."/>
            <person name="Boore J.L."/>
            <person name="Simakov O."/>
            <person name="Marletaz F."/>
            <person name="Cho S.-J."/>
            <person name="Edsinger-Gonzales E."/>
            <person name="Havlak P."/>
            <person name="Kuo D.-H."/>
            <person name="Larsson T."/>
            <person name="Lv J."/>
            <person name="Arendt D."/>
            <person name="Savage R."/>
            <person name="Osoegawa K."/>
            <person name="de Jong P."/>
            <person name="Lindberg D.R."/>
            <person name="Seaver E.C."/>
            <person name="Weisblat D.A."/>
            <person name="Putnam N.H."/>
            <person name="Grigoriev I.V."/>
            <person name="Rokhsar D.S."/>
        </authorList>
    </citation>
    <scope>NUCLEOTIDE SEQUENCE</scope>
</reference>
<reference evidence="4" key="3">
    <citation type="submission" date="2015-06" db="UniProtKB">
        <authorList>
            <consortium name="EnsemblMetazoa"/>
        </authorList>
    </citation>
    <scope>IDENTIFICATION</scope>
</reference>
<dbReference type="InterPro" id="IPR006016">
    <property type="entry name" value="UspA"/>
</dbReference>
<gene>
    <name evidence="4" type="primary">20213007</name>
    <name evidence="3" type="ORF">HELRODRAFT_194412</name>
</gene>
<evidence type="ECO:0000313" key="3">
    <source>
        <dbReference type="EMBL" id="ESN92022.1"/>
    </source>
</evidence>
<feature type="domain" description="UspA" evidence="2">
    <location>
        <begin position="49"/>
        <end position="197"/>
    </location>
</feature>
<dbReference type="Proteomes" id="UP000015101">
    <property type="component" value="Unassembled WGS sequence"/>
</dbReference>
<organism evidence="4 5">
    <name type="scientific">Helobdella robusta</name>
    <name type="common">Californian leech</name>
    <dbReference type="NCBI Taxonomy" id="6412"/>
    <lineage>
        <taxon>Eukaryota</taxon>
        <taxon>Metazoa</taxon>
        <taxon>Spiralia</taxon>
        <taxon>Lophotrochozoa</taxon>
        <taxon>Annelida</taxon>
        <taxon>Clitellata</taxon>
        <taxon>Hirudinea</taxon>
        <taxon>Rhynchobdellida</taxon>
        <taxon>Glossiphoniidae</taxon>
        <taxon>Helobdella</taxon>
    </lineage>
</organism>
<sequence>MSSPPKERTSSTSEGGVTWDPVLLDKSDEAIAQRRASRRRSSIYGTFNRVVVVAVDTSDHARKAFEWFVMNVWKSDDFVVLIHCPEAPKLPTFSFKSGIAPPIDEWWKILGEMNQNTKKLEEDYQTVCTLRKMKHKVRAEAMKNVGEGILKIASEENADLVVCGCKGAGESSSKSVKRGMVAEYISRYSSIPVLLVPSRVGE</sequence>
<dbReference type="OrthoDB" id="843225at2759"/>
<dbReference type="Pfam" id="PF00582">
    <property type="entry name" value="Usp"/>
    <property type="match status" value="1"/>
</dbReference>
<dbReference type="CDD" id="cd23659">
    <property type="entry name" value="USP_At3g01520-like"/>
    <property type="match status" value="1"/>
</dbReference>
<dbReference type="RefSeq" id="XP_009029832.1">
    <property type="nucleotide sequence ID" value="XM_009031584.1"/>
</dbReference>
<evidence type="ECO:0000256" key="1">
    <source>
        <dbReference type="SAM" id="MobiDB-lite"/>
    </source>
</evidence>
<protein>
    <recommendedName>
        <fullName evidence="2">UspA domain-containing protein</fullName>
    </recommendedName>
</protein>
<dbReference type="STRING" id="6412.T1FW11"/>
<dbReference type="PANTHER" id="PTHR46989">
    <property type="entry name" value="USP DOMAIN-CONTAINING PROTEIN"/>
    <property type="match status" value="1"/>
</dbReference>
<evidence type="ECO:0000313" key="4">
    <source>
        <dbReference type="EnsemblMetazoa" id="HelroP194412"/>
    </source>
</evidence>
<dbReference type="eggNOG" id="ENOG502RXWD">
    <property type="taxonomic scope" value="Eukaryota"/>
</dbReference>
<evidence type="ECO:0000259" key="2">
    <source>
        <dbReference type="Pfam" id="PF00582"/>
    </source>
</evidence>